<proteinExistence type="predicted"/>
<dbReference type="Proteomes" id="UP001176941">
    <property type="component" value="Chromosome 26"/>
</dbReference>
<evidence type="ECO:0000313" key="1">
    <source>
        <dbReference type="EMBL" id="CAI9166929.1"/>
    </source>
</evidence>
<name>A0ABN8YZM0_RANTA</name>
<reference evidence="1" key="1">
    <citation type="submission" date="2023-04" db="EMBL/GenBank/DDBJ databases">
        <authorList>
            <consortium name="ELIXIR-Norway"/>
        </authorList>
    </citation>
    <scope>NUCLEOTIDE SEQUENCE [LARGE SCALE GENOMIC DNA]</scope>
</reference>
<dbReference type="EMBL" id="OX459962">
    <property type="protein sequence ID" value="CAI9166929.1"/>
    <property type="molecule type" value="Genomic_DNA"/>
</dbReference>
<evidence type="ECO:0000313" key="2">
    <source>
        <dbReference type="Proteomes" id="UP001176941"/>
    </source>
</evidence>
<keyword evidence="2" id="KW-1185">Reference proteome</keyword>
<protein>
    <submittedName>
        <fullName evidence="1">Uncharacterized protein</fullName>
    </submittedName>
</protein>
<sequence>MRRNPVRGDVKGMWAEDVSWTLSGPRWGQGRPHLELPDVSANFEADTEPLRCTAPSPGTCQAPGQRGSRGEVLPADICEKFLTPALPRVKVGQKGCERGHRQCEIRNILVVPGDQGKAMPRDSVTSKVSMVETQDLTGAECDEMCSSSMQCLTLKGGWYLSCHLHNHSQNPDAVKAGVMLTPFICVLSGHISAMPATEQALNQHFMSVESNIASKINTFWSRHSHPQQCYRHSSTVKQL</sequence>
<organism evidence="1 2">
    <name type="scientific">Rangifer tarandus platyrhynchus</name>
    <name type="common">Svalbard reindeer</name>
    <dbReference type="NCBI Taxonomy" id="3082113"/>
    <lineage>
        <taxon>Eukaryota</taxon>
        <taxon>Metazoa</taxon>
        <taxon>Chordata</taxon>
        <taxon>Craniata</taxon>
        <taxon>Vertebrata</taxon>
        <taxon>Euteleostomi</taxon>
        <taxon>Mammalia</taxon>
        <taxon>Eutheria</taxon>
        <taxon>Laurasiatheria</taxon>
        <taxon>Artiodactyla</taxon>
        <taxon>Ruminantia</taxon>
        <taxon>Pecora</taxon>
        <taxon>Cervidae</taxon>
        <taxon>Odocoileinae</taxon>
        <taxon>Rangifer</taxon>
    </lineage>
</organism>
<gene>
    <name evidence="1" type="ORF">MRATA1EN1_LOCUS15891</name>
</gene>
<accession>A0ABN8YZM0</accession>